<dbReference type="Proteomes" id="UP000284557">
    <property type="component" value="Unassembled WGS sequence"/>
</dbReference>
<evidence type="ECO:0000313" key="3">
    <source>
        <dbReference type="Proteomes" id="UP000284557"/>
    </source>
</evidence>
<name>A0ABD7HGM8_9MYCO</name>
<reference evidence="2 3" key="1">
    <citation type="submission" date="2018-08" db="EMBL/GenBank/DDBJ databases">
        <title>Linezolid Resistance in Mycobacterium abscessus: MIC Distribution and Comprehensive Investigation of Resistance Mechanisms.</title>
        <authorList>
            <person name="Ye M."/>
            <person name="Xu L."/>
            <person name="Zou Y."/>
            <person name="Li B."/>
            <person name="Guo Q."/>
            <person name="Zhang Y."/>
            <person name="Zhan M."/>
            <person name="Xu B."/>
            <person name="Yu F."/>
            <person name="Zhang Z."/>
            <person name="Chu H."/>
        </authorList>
    </citation>
    <scope>NUCLEOTIDE SEQUENCE [LARGE SCALE GENOMIC DNA]</scope>
    <source>
        <strain evidence="2 3">G143</strain>
    </source>
</reference>
<sequence length="93" mass="9351">MRFVALNADPDGLRRASGRSDDLASELSISGDAGSAGGSQPTAAAVQAIHGLISGVRADHAAYLSGRSGTLRAGANGYQNTDDGSANGFNRTM</sequence>
<protein>
    <submittedName>
        <fullName evidence="2">Uncharacterized protein</fullName>
    </submittedName>
</protein>
<feature type="region of interest" description="Disordered" evidence="1">
    <location>
        <begin position="72"/>
        <end position="93"/>
    </location>
</feature>
<feature type="compositionally biased region" description="Polar residues" evidence="1">
    <location>
        <begin position="77"/>
        <end position="93"/>
    </location>
</feature>
<dbReference type="AlphaFoldDB" id="A0ABD7HGM8"/>
<evidence type="ECO:0000313" key="2">
    <source>
        <dbReference type="EMBL" id="RIT28715.1"/>
    </source>
</evidence>
<evidence type="ECO:0000256" key="1">
    <source>
        <dbReference type="SAM" id="MobiDB-lite"/>
    </source>
</evidence>
<feature type="region of interest" description="Disordered" evidence="1">
    <location>
        <begin position="1"/>
        <end position="40"/>
    </location>
</feature>
<dbReference type="EMBL" id="QXBN01000046">
    <property type="protein sequence ID" value="RIT28715.1"/>
    <property type="molecule type" value="Genomic_DNA"/>
</dbReference>
<gene>
    <name evidence="2" type="ORF">D2E76_26950</name>
</gene>
<organism evidence="2 3">
    <name type="scientific">Mycobacteroides abscessus</name>
    <dbReference type="NCBI Taxonomy" id="36809"/>
    <lineage>
        <taxon>Bacteria</taxon>
        <taxon>Bacillati</taxon>
        <taxon>Actinomycetota</taxon>
        <taxon>Actinomycetes</taxon>
        <taxon>Mycobacteriales</taxon>
        <taxon>Mycobacteriaceae</taxon>
        <taxon>Mycobacteroides</taxon>
    </lineage>
</organism>
<comment type="caution">
    <text evidence="2">The sequence shown here is derived from an EMBL/GenBank/DDBJ whole genome shotgun (WGS) entry which is preliminary data.</text>
</comment>
<proteinExistence type="predicted"/>
<feature type="compositionally biased region" description="Basic and acidic residues" evidence="1">
    <location>
        <begin position="11"/>
        <end position="22"/>
    </location>
</feature>
<accession>A0ABD7HGM8</accession>